<feature type="chain" id="PRO_5032876568" evidence="1">
    <location>
        <begin position="22"/>
        <end position="106"/>
    </location>
</feature>
<reference evidence="2 3" key="1">
    <citation type="submission" date="2019-11" db="EMBL/GenBank/DDBJ databases">
        <authorList>
            <person name="Dong K."/>
        </authorList>
    </citation>
    <scope>NUCLEOTIDE SEQUENCE [LARGE SCALE GENOMIC DNA]</scope>
    <source>
        <strain evidence="2 3">NBRC 112902</strain>
    </source>
</reference>
<dbReference type="EMBL" id="WMIG01000036">
    <property type="protein sequence ID" value="MTH62434.1"/>
    <property type="molecule type" value="Genomic_DNA"/>
</dbReference>
<evidence type="ECO:0000313" key="3">
    <source>
        <dbReference type="Proteomes" id="UP000449846"/>
    </source>
</evidence>
<sequence length="106" mass="11584">MFRKLSLVVLVFSAAVGTALADSKPLTPGHIQEAAIMGLNPQVFSRMDIAQIEAEPTWRDRRERIRFILEKKAKAGEDISNPYTSSGWFGVYGGMGQGRVGIGIGF</sequence>
<gene>
    <name evidence="2" type="ORF">GL300_24955</name>
</gene>
<evidence type="ECO:0000256" key="1">
    <source>
        <dbReference type="SAM" id="SignalP"/>
    </source>
</evidence>
<protein>
    <submittedName>
        <fullName evidence="2">Uncharacterized protein</fullName>
    </submittedName>
</protein>
<proteinExistence type="predicted"/>
<feature type="signal peptide" evidence="1">
    <location>
        <begin position="1"/>
        <end position="21"/>
    </location>
</feature>
<dbReference type="OrthoDB" id="7780158at2"/>
<keyword evidence="1" id="KW-0732">Signal</keyword>
<accession>A0A844HVD3</accession>
<evidence type="ECO:0000313" key="2">
    <source>
        <dbReference type="EMBL" id="MTH62434.1"/>
    </source>
</evidence>
<comment type="caution">
    <text evidence="2">The sequence shown here is derived from an EMBL/GenBank/DDBJ whole genome shotgun (WGS) entry which is preliminary data.</text>
</comment>
<dbReference type="Proteomes" id="UP000449846">
    <property type="component" value="Unassembled WGS sequence"/>
</dbReference>
<name>A0A844HVD3_9RHOB</name>
<organism evidence="2 3">
    <name type="scientific">Paracoccus litorisediminis</name>
    <dbReference type="NCBI Taxonomy" id="2006130"/>
    <lineage>
        <taxon>Bacteria</taxon>
        <taxon>Pseudomonadati</taxon>
        <taxon>Pseudomonadota</taxon>
        <taxon>Alphaproteobacteria</taxon>
        <taxon>Rhodobacterales</taxon>
        <taxon>Paracoccaceae</taxon>
        <taxon>Paracoccus</taxon>
    </lineage>
</organism>
<dbReference type="AlphaFoldDB" id="A0A844HVD3"/>
<keyword evidence="3" id="KW-1185">Reference proteome</keyword>
<dbReference type="RefSeq" id="WP_155042380.1">
    <property type="nucleotide sequence ID" value="NZ_WMIG01000036.1"/>
</dbReference>